<dbReference type="AlphaFoldDB" id="A0A4Y8MP87"/>
<organism evidence="3 4">
    <name type="scientific">Paraburkholderia dipogonis</name>
    <dbReference type="NCBI Taxonomy" id="1211383"/>
    <lineage>
        <taxon>Bacteria</taxon>
        <taxon>Pseudomonadati</taxon>
        <taxon>Pseudomonadota</taxon>
        <taxon>Betaproteobacteria</taxon>
        <taxon>Burkholderiales</taxon>
        <taxon>Burkholderiaceae</taxon>
        <taxon>Paraburkholderia</taxon>
    </lineage>
</organism>
<dbReference type="Proteomes" id="UP000297385">
    <property type="component" value="Unassembled WGS sequence"/>
</dbReference>
<feature type="binding site" evidence="1">
    <location>
        <position position="111"/>
    </location>
    <ligand>
        <name>substrate</name>
    </ligand>
</feature>
<dbReference type="InterPro" id="IPR029069">
    <property type="entry name" value="HotDog_dom_sf"/>
</dbReference>
<dbReference type="GeneID" id="97304614"/>
<feature type="domain" description="Fluoroacetyl-CoA-specific thioesterase-like" evidence="2">
    <location>
        <begin position="15"/>
        <end position="116"/>
    </location>
</feature>
<comment type="caution">
    <text evidence="3">The sequence shown here is derived from an EMBL/GenBank/DDBJ whole genome shotgun (WGS) entry which is preliminary data.</text>
</comment>
<evidence type="ECO:0000313" key="4">
    <source>
        <dbReference type="Proteomes" id="UP000297385"/>
    </source>
</evidence>
<sequence length="138" mass="15247">MSIQIGMKTSKVHGVSSAELANHWGGEAGALASPMMIIFIEMTCMSITDHLLEPDQITVGYRFNINHLAPTPPEWKVRVDAELIDVDGRMMTYRIEVHDAAGKVADGTHTRFAVSNTRFHERMQGRKEAASVLDSTPP</sequence>
<feature type="binding site" evidence="1">
    <location>
        <position position="60"/>
    </location>
    <ligand>
        <name>CoA</name>
        <dbReference type="ChEBI" id="CHEBI:57287"/>
    </ligand>
</feature>
<protein>
    <submittedName>
        <fullName evidence="3">Thioesterase</fullName>
    </submittedName>
</protein>
<evidence type="ECO:0000313" key="3">
    <source>
        <dbReference type="EMBL" id="TFE39185.1"/>
    </source>
</evidence>
<dbReference type="Gene3D" id="3.10.129.10">
    <property type="entry name" value="Hotdog Thioesterase"/>
    <property type="match status" value="1"/>
</dbReference>
<evidence type="ECO:0000256" key="1">
    <source>
        <dbReference type="PIRSR" id="PIRSR014972-2"/>
    </source>
</evidence>
<dbReference type="EMBL" id="SNVI01000002">
    <property type="protein sequence ID" value="TFE39185.1"/>
    <property type="molecule type" value="Genomic_DNA"/>
</dbReference>
<dbReference type="RefSeq" id="WP_134459267.1">
    <property type="nucleotide sequence ID" value="NZ_JBHMFL010000110.1"/>
</dbReference>
<evidence type="ECO:0000259" key="2">
    <source>
        <dbReference type="Pfam" id="PF22636"/>
    </source>
</evidence>
<accession>A0A4Y8MP87</accession>
<gene>
    <name evidence="3" type="ORF">E2553_20185</name>
</gene>
<dbReference type="PANTHER" id="PTHR36934">
    <property type="entry name" value="BLR0278 PROTEIN"/>
    <property type="match status" value="1"/>
</dbReference>
<reference evidence="3 4" key="1">
    <citation type="submission" date="2019-03" db="EMBL/GenBank/DDBJ databases">
        <title>Complete Genome Sequence of Paraburkholderia dipogonis ICMP 19430T, a Nitrogen-fixing Symbiont of the South African Invasive Legume Dipogon lignosus in New Zealand.</title>
        <authorList>
            <person name="De Meyer S.E."/>
        </authorList>
    </citation>
    <scope>NUCLEOTIDE SEQUENCE [LARGE SCALE GENOMIC DNA]</scope>
    <source>
        <strain evidence="3 4">ICMP 19430</strain>
    </source>
</reference>
<dbReference type="InterPro" id="IPR054485">
    <property type="entry name" value="FlK-like_dom"/>
</dbReference>
<feature type="binding site" evidence="1">
    <location>
        <position position="60"/>
    </location>
    <ligand>
        <name>substrate</name>
    </ligand>
</feature>
<dbReference type="PIRSF" id="PIRSF014972">
    <property type="entry name" value="FlK"/>
    <property type="match status" value="1"/>
</dbReference>
<name>A0A4Y8MP87_9BURK</name>
<proteinExistence type="predicted"/>
<dbReference type="CDD" id="cd03443">
    <property type="entry name" value="PaaI_thioesterase"/>
    <property type="match status" value="1"/>
</dbReference>
<dbReference type="SUPFAM" id="SSF54637">
    <property type="entry name" value="Thioesterase/thiol ester dehydrase-isomerase"/>
    <property type="match status" value="1"/>
</dbReference>
<dbReference type="Pfam" id="PF22636">
    <property type="entry name" value="FlK"/>
    <property type="match status" value="1"/>
</dbReference>
<dbReference type="PANTHER" id="PTHR36934:SF1">
    <property type="entry name" value="THIOESTERASE DOMAIN-CONTAINING PROTEIN"/>
    <property type="match status" value="1"/>
</dbReference>
<dbReference type="InterPro" id="IPR025540">
    <property type="entry name" value="FlK"/>
</dbReference>